<dbReference type="RefSeq" id="WP_064629419.1">
    <property type="nucleotide sequence ID" value="NZ_LQYE01000010.1"/>
</dbReference>
<evidence type="ECO:0000256" key="2">
    <source>
        <dbReference type="ARBA" id="ARBA00023125"/>
    </source>
</evidence>
<dbReference type="SMART" id="SM00342">
    <property type="entry name" value="HTH_ARAC"/>
    <property type="match status" value="1"/>
</dbReference>
<keyword evidence="3" id="KW-0804">Transcription</keyword>
<organism evidence="5 6">
    <name type="scientific">Mycobacteroides immunogenum</name>
    <dbReference type="NCBI Taxonomy" id="83262"/>
    <lineage>
        <taxon>Bacteria</taxon>
        <taxon>Bacillati</taxon>
        <taxon>Actinomycetota</taxon>
        <taxon>Actinomycetes</taxon>
        <taxon>Mycobacteriales</taxon>
        <taxon>Mycobacteriaceae</taxon>
        <taxon>Mycobacteroides</taxon>
    </lineage>
</organism>
<accession>A0A179VAV3</accession>
<dbReference type="Proteomes" id="UP000186919">
    <property type="component" value="Unassembled WGS sequence"/>
</dbReference>
<dbReference type="SUPFAM" id="SSF46689">
    <property type="entry name" value="Homeodomain-like"/>
    <property type="match status" value="1"/>
</dbReference>
<comment type="caution">
    <text evidence="5">The sequence shown here is derived from an EMBL/GenBank/DDBJ whole genome shotgun (WGS) entry which is preliminary data.</text>
</comment>
<sequence>MSERDAAAAPDTATWSTQTVDPDDAIDYWREVRGEAYVDVAPTPYDPNFDGEISYADYGDFALSVKRASGEKVSRSRVLISRGAEDSEYLYALFQSRGTGRITQAGRTAEVRPGRMVIYGSAQPFSLDYRDPYEQVVVHIPAERAFADAGLRPSTDLLAVEIPVEGALSSVSAFFRSLAATQAADPVGAGLLAPHAASLAGSLLAYAARTQGALDLPLLLQRKRVLAYLRHHLGDPDLDVDRIAVGCHVSRRTLHRLFEGTGHTVTAHLRTLRIAAAQRLLANRTDMPIESIAREVGFSNDTHFYRSFRAVTGITPGEYRHLARQGAVNLRDRVDPPP</sequence>
<dbReference type="InterPro" id="IPR050204">
    <property type="entry name" value="AraC_XylS_family_regulators"/>
</dbReference>
<keyword evidence="2" id="KW-0238">DNA-binding</keyword>
<evidence type="ECO:0000256" key="1">
    <source>
        <dbReference type="ARBA" id="ARBA00023015"/>
    </source>
</evidence>
<dbReference type="EMBL" id="LQYE01000010">
    <property type="protein sequence ID" value="OAT69039.1"/>
    <property type="molecule type" value="Genomic_DNA"/>
</dbReference>
<gene>
    <name evidence="5" type="ORF">AWB85_23210</name>
</gene>
<evidence type="ECO:0000256" key="3">
    <source>
        <dbReference type="ARBA" id="ARBA00023163"/>
    </source>
</evidence>
<dbReference type="InterPro" id="IPR018060">
    <property type="entry name" value="HTH_AraC"/>
</dbReference>
<dbReference type="Pfam" id="PF12833">
    <property type="entry name" value="HTH_18"/>
    <property type="match status" value="1"/>
</dbReference>
<dbReference type="Gene3D" id="1.10.10.60">
    <property type="entry name" value="Homeodomain-like"/>
    <property type="match status" value="1"/>
</dbReference>
<protein>
    <recommendedName>
        <fullName evidence="4">HTH araC/xylS-type domain-containing protein</fullName>
    </recommendedName>
</protein>
<dbReference type="InterPro" id="IPR035418">
    <property type="entry name" value="AraC-bd_2"/>
</dbReference>
<dbReference type="InterPro" id="IPR020449">
    <property type="entry name" value="Tscrpt_reg_AraC-type_HTH"/>
</dbReference>
<name>A0A179VAV3_9MYCO</name>
<dbReference type="AlphaFoldDB" id="A0A179VAV3"/>
<dbReference type="PANTHER" id="PTHR46796:SF6">
    <property type="entry name" value="ARAC SUBFAMILY"/>
    <property type="match status" value="1"/>
</dbReference>
<dbReference type="PANTHER" id="PTHR46796">
    <property type="entry name" value="HTH-TYPE TRANSCRIPTIONAL ACTIVATOR RHAS-RELATED"/>
    <property type="match status" value="1"/>
</dbReference>
<dbReference type="GO" id="GO:0043565">
    <property type="term" value="F:sequence-specific DNA binding"/>
    <property type="evidence" value="ECO:0007669"/>
    <property type="project" value="InterPro"/>
</dbReference>
<proteinExistence type="predicted"/>
<dbReference type="PRINTS" id="PR00032">
    <property type="entry name" value="HTHARAC"/>
</dbReference>
<dbReference type="GO" id="GO:0003700">
    <property type="term" value="F:DNA-binding transcription factor activity"/>
    <property type="evidence" value="ECO:0007669"/>
    <property type="project" value="InterPro"/>
</dbReference>
<dbReference type="InterPro" id="IPR018062">
    <property type="entry name" value="HTH_AraC-typ_CS"/>
</dbReference>
<evidence type="ECO:0000313" key="6">
    <source>
        <dbReference type="Proteomes" id="UP000186919"/>
    </source>
</evidence>
<keyword evidence="1" id="KW-0805">Transcription regulation</keyword>
<reference evidence="5 6" key="1">
    <citation type="submission" date="2016-01" db="EMBL/GenBank/DDBJ databases">
        <title>Mycobacterium immunogenum strain CD11_6 genome sequencing and assembly.</title>
        <authorList>
            <person name="Kaur G."/>
            <person name="Nair G.R."/>
            <person name="Mayilraj S."/>
        </authorList>
    </citation>
    <scope>NUCLEOTIDE SEQUENCE [LARGE SCALE GENOMIC DNA]</scope>
    <source>
        <strain evidence="5 6">CD11-6</strain>
    </source>
</reference>
<evidence type="ECO:0000313" key="5">
    <source>
        <dbReference type="EMBL" id="OAT69039.1"/>
    </source>
</evidence>
<feature type="domain" description="HTH araC/xylS-type" evidence="4">
    <location>
        <begin position="223"/>
        <end position="322"/>
    </location>
</feature>
<evidence type="ECO:0000259" key="4">
    <source>
        <dbReference type="PROSITE" id="PS01124"/>
    </source>
</evidence>
<dbReference type="PROSITE" id="PS01124">
    <property type="entry name" value="HTH_ARAC_FAMILY_2"/>
    <property type="match status" value="1"/>
</dbReference>
<dbReference type="InterPro" id="IPR009057">
    <property type="entry name" value="Homeodomain-like_sf"/>
</dbReference>
<dbReference type="Pfam" id="PF14525">
    <property type="entry name" value="AraC_binding_2"/>
    <property type="match status" value="1"/>
</dbReference>
<dbReference type="PROSITE" id="PS00041">
    <property type="entry name" value="HTH_ARAC_FAMILY_1"/>
    <property type="match status" value="1"/>
</dbReference>